<dbReference type="AlphaFoldDB" id="A0AA87ZQY2"/>
<reference evidence="2" key="1">
    <citation type="submission" date="2023-07" db="EMBL/GenBank/DDBJ databases">
        <title>draft genome sequence of fig (Ficus carica).</title>
        <authorList>
            <person name="Takahashi T."/>
            <person name="Nishimura K."/>
        </authorList>
    </citation>
    <scope>NUCLEOTIDE SEQUENCE</scope>
</reference>
<sequence length="59" mass="6796">MLKSPARRKPMVERPSTHGGEQNPMVSNLRRSRREKLTATNGREASLRRPTGNRRQQGR</sequence>
<keyword evidence="3" id="KW-1185">Reference proteome</keyword>
<dbReference type="EMBL" id="BTGU01003360">
    <property type="protein sequence ID" value="GMN31081.1"/>
    <property type="molecule type" value="Genomic_DNA"/>
</dbReference>
<dbReference type="Proteomes" id="UP001187192">
    <property type="component" value="Unassembled WGS sequence"/>
</dbReference>
<evidence type="ECO:0000313" key="2">
    <source>
        <dbReference type="EMBL" id="GMN31081.1"/>
    </source>
</evidence>
<protein>
    <submittedName>
        <fullName evidence="2">Uncharacterized protein</fullName>
    </submittedName>
</protein>
<accession>A0AA87ZQY2</accession>
<dbReference type="Gramene" id="FCD_00024633-RA">
    <property type="protein sequence ID" value="FCD_00024633-RA:cds"/>
    <property type="gene ID" value="FCD_00024633"/>
</dbReference>
<evidence type="ECO:0000313" key="3">
    <source>
        <dbReference type="Proteomes" id="UP001187192"/>
    </source>
</evidence>
<organism evidence="2 3">
    <name type="scientific">Ficus carica</name>
    <name type="common">Common fig</name>
    <dbReference type="NCBI Taxonomy" id="3494"/>
    <lineage>
        <taxon>Eukaryota</taxon>
        <taxon>Viridiplantae</taxon>
        <taxon>Streptophyta</taxon>
        <taxon>Embryophyta</taxon>
        <taxon>Tracheophyta</taxon>
        <taxon>Spermatophyta</taxon>
        <taxon>Magnoliopsida</taxon>
        <taxon>eudicotyledons</taxon>
        <taxon>Gunneridae</taxon>
        <taxon>Pentapetalae</taxon>
        <taxon>rosids</taxon>
        <taxon>fabids</taxon>
        <taxon>Rosales</taxon>
        <taxon>Moraceae</taxon>
        <taxon>Ficeae</taxon>
        <taxon>Ficus</taxon>
    </lineage>
</organism>
<name>A0AA87ZQY2_FICCA</name>
<gene>
    <name evidence="2" type="ORF">TIFTF001_044548</name>
</gene>
<comment type="caution">
    <text evidence="2">The sequence shown here is derived from an EMBL/GenBank/DDBJ whole genome shotgun (WGS) entry which is preliminary data.</text>
</comment>
<feature type="region of interest" description="Disordered" evidence="1">
    <location>
        <begin position="1"/>
        <end position="59"/>
    </location>
</feature>
<evidence type="ECO:0000256" key="1">
    <source>
        <dbReference type="SAM" id="MobiDB-lite"/>
    </source>
</evidence>
<proteinExistence type="predicted"/>